<keyword evidence="4 6" id="KW-1133">Transmembrane helix</keyword>
<evidence type="ECO:0000313" key="8">
    <source>
        <dbReference type="Proteomes" id="UP001597045"/>
    </source>
</evidence>
<keyword evidence="3 6" id="KW-0812">Transmembrane</keyword>
<protein>
    <submittedName>
        <fullName evidence="7">LysE family translocator</fullName>
    </submittedName>
</protein>
<evidence type="ECO:0000256" key="6">
    <source>
        <dbReference type="SAM" id="Phobius"/>
    </source>
</evidence>
<reference evidence="8" key="1">
    <citation type="journal article" date="2019" name="Int. J. Syst. Evol. Microbiol.">
        <title>The Global Catalogue of Microorganisms (GCM) 10K type strain sequencing project: providing services to taxonomists for standard genome sequencing and annotation.</title>
        <authorList>
            <consortium name="The Broad Institute Genomics Platform"/>
            <consortium name="The Broad Institute Genome Sequencing Center for Infectious Disease"/>
            <person name="Wu L."/>
            <person name="Ma J."/>
        </authorList>
    </citation>
    <scope>NUCLEOTIDE SEQUENCE [LARGE SCALE GENOMIC DNA]</scope>
    <source>
        <strain evidence="8">JCM 31486</strain>
    </source>
</reference>
<dbReference type="Pfam" id="PF01810">
    <property type="entry name" value="LysE"/>
    <property type="match status" value="1"/>
</dbReference>
<sequence length="205" mass="21407">MTSPLVAFIPAATLLVITPGPDMALITKNALTRGKRAALMTAFGIESGLLVWTGASVLGIVAVLRSSTVAFTILKFVGAAYLVYLGVTAFLSLRAAARSTESAPVKATTGSPFRQGLLSNVFNPKIVVFFTSFIPQFVTPGPGAVAQSVGYAAIFMVMGIVWLVSYALFAATISTFLRKRRVNQAMTVATGCVLTGFGVALAFSS</sequence>
<feature type="transmembrane region" description="Helical" evidence="6">
    <location>
        <begin position="38"/>
        <end position="64"/>
    </location>
</feature>
<organism evidence="7 8">
    <name type="scientific">Kibdelosporangium lantanae</name>
    <dbReference type="NCBI Taxonomy" id="1497396"/>
    <lineage>
        <taxon>Bacteria</taxon>
        <taxon>Bacillati</taxon>
        <taxon>Actinomycetota</taxon>
        <taxon>Actinomycetes</taxon>
        <taxon>Pseudonocardiales</taxon>
        <taxon>Pseudonocardiaceae</taxon>
        <taxon>Kibdelosporangium</taxon>
    </lineage>
</organism>
<comment type="subcellular location">
    <subcellularLocation>
        <location evidence="1">Cell membrane</location>
        <topology evidence="1">Multi-pass membrane protein</topology>
    </subcellularLocation>
</comment>
<evidence type="ECO:0000256" key="5">
    <source>
        <dbReference type="ARBA" id="ARBA00023136"/>
    </source>
</evidence>
<keyword evidence="5 6" id="KW-0472">Membrane</keyword>
<feature type="transmembrane region" description="Helical" evidence="6">
    <location>
        <begin position="150"/>
        <end position="173"/>
    </location>
</feature>
<feature type="transmembrane region" description="Helical" evidence="6">
    <location>
        <begin position="117"/>
        <end position="138"/>
    </location>
</feature>
<name>A0ABW3MF16_9PSEU</name>
<evidence type="ECO:0000256" key="2">
    <source>
        <dbReference type="ARBA" id="ARBA00022475"/>
    </source>
</evidence>
<accession>A0ABW3MF16</accession>
<feature type="transmembrane region" description="Helical" evidence="6">
    <location>
        <begin position="185"/>
        <end position="203"/>
    </location>
</feature>
<keyword evidence="2" id="KW-1003">Cell membrane</keyword>
<evidence type="ECO:0000256" key="1">
    <source>
        <dbReference type="ARBA" id="ARBA00004651"/>
    </source>
</evidence>
<keyword evidence="8" id="KW-1185">Reference proteome</keyword>
<dbReference type="PIRSF" id="PIRSF006324">
    <property type="entry name" value="LeuE"/>
    <property type="match status" value="1"/>
</dbReference>
<comment type="caution">
    <text evidence="7">The sequence shown here is derived from an EMBL/GenBank/DDBJ whole genome shotgun (WGS) entry which is preliminary data.</text>
</comment>
<dbReference type="EMBL" id="JBHTIS010002056">
    <property type="protein sequence ID" value="MFD1049230.1"/>
    <property type="molecule type" value="Genomic_DNA"/>
</dbReference>
<evidence type="ECO:0000256" key="3">
    <source>
        <dbReference type="ARBA" id="ARBA00022692"/>
    </source>
</evidence>
<dbReference type="Proteomes" id="UP001597045">
    <property type="component" value="Unassembled WGS sequence"/>
</dbReference>
<dbReference type="InterPro" id="IPR001123">
    <property type="entry name" value="LeuE-type"/>
</dbReference>
<dbReference type="PANTHER" id="PTHR30086:SF20">
    <property type="entry name" value="ARGININE EXPORTER PROTEIN ARGO-RELATED"/>
    <property type="match status" value="1"/>
</dbReference>
<proteinExistence type="predicted"/>
<feature type="transmembrane region" description="Helical" evidence="6">
    <location>
        <begin position="76"/>
        <end position="96"/>
    </location>
</feature>
<gene>
    <name evidence="7" type="ORF">ACFQ1S_28685</name>
</gene>
<evidence type="ECO:0000313" key="7">
    <source>
        <dbReference type="EMBL" id="MFD1049230.1"/>
    </source>
</evidence>
<evidence type="ECO:0000256" key="4">
    <source>
        <dbReference type="ARBA" id="ARBA00022989"/>
    </source>
</evidence>
<feature type="transmembrane region" description="Helical" evidence="6">
    <location>
        <begin position="6"/>
        <end position="26"/>
    </location>
</feature>
<dbReference type="PANTHER" id="PTHR30086">
    <property type="entry name" value="ARGININE EXPORTER PROTEIN ARGO"/>
    <property type="match status" value="1"/>
</dbReference>